<dbReference type="GO" id="GO:0006281">
    <property type="term" value="P:DNA repair"/>
    <property type="evidence" value="ECO:0007669"/>
    <property type="project" value="UniProtKB-UniRule"/>
</dbReference>
<dbReference type="Gene3D" id="3.20.20.140">
    <property type="entry name" value="Metal-dependent hydrolases"/>
    <property type="match status" value="1"/>
</dbReference>
<dbReference type="NCBIfam" id="NF004225">
    <property type="entry name" value="PRK05672.1"/>
    <property type="match status" value="1"/>
</dbReference>
<dbReference type="Pfam" id="PF02811">
    <property type="entry name" value="PHP"/>
    <property type="match status" value="1"/>
</dbReference>
<dbReference type="SMART" id="SM00481">
    <property type="entry name" value="POLIIIAc"/>
    <property type="match status" value="1"/>
</dbReference>
<dbReference type="PANTHER" id="PTHR32294:SF4">
    <property type="entry name" value="ERROR-PRONE DNA POLYMERASE"/>
    <property type="match status" value="1"/>
</dbReference>
<dbReference type="SUPFAM" id="SSF89550">
    <property type="entry name" value="PHP domain-like"/>
    <property type="match status" value="1"/>
</dbReference>
<dbReference type="CDD" id="cd04485">
    <property type="entry name" value="DnaE_OBF"/>
    <property type="match status" value="1"/>
</dbReference>
<dbReference type="InterPro" id="IPR004013">
    <property type="entry name" value="PHP_dom"/>
</dbReference>
<comment type="catalytic activity">
    <reaction evidence="12 13">
        <text>DNA(n) + a 2'-deoxyribonucleoside 5'-triphosphate = DNA(n+1) + diphosphate</text>
        <dbReference type="Rhea" id="RHEA:22508"/>
        <dbReference type="Rhea" id="RHEA-COMP:17339"/>
        <dbReference type="Rhea" id="RHEA-COMP:17340"/>
        <dbReference type="ChEBI" id="CHEBI:33019"/>
        <dbReference type="ChEBI" id="CHEBI:61560"/>
        <dbReference type="ChEBI" id="CHEBI:173112"/>
        <dbReference type="EC" id="2.7.7.7"/>
    </reaction>
</comment>
<accession>A0A4Z0FCJ7</accession>
<evidence type="ECO:0000256" key="11">
    <source>
        <dbReference type="ARBA" id="ARBA00023204"/>
    </source>
</evidence>
<dbReference type="OrthoDB" id="9803237at2"/>
<dbReference type="Pfam" id="PF07733">
    <property type="entry name" value="DNA_pol3_alpha"/>
    <property type="match status" value="1"/>
</dbReference>
<dbReference type="Proteomes" id="UP000297890">
    <property type="component" value="Unassembled WGS sequence"/>
</dbReference>
<evidence type="ECO:0000256" key="4">
    <source>
        <dbReference type="ARBA" id="ARBA00017273"/>
    </source>
</evidence>
<evidence type="ECO:0000256" key="12">
    <source>
        <dbReference type="ARBA" id="ARBA00049244"/>
    </source>
</evidence>
<dbReference type="GO" id="GO:0006260">
    <property type="term" value="P:DNA replication"/>
    <property type="evidence" value="ECO:0007669"/>
    <property type="project" value="UniProtKB-KW"/>
</dbReference>
<evidence type="ECO:0000256" key="3">
    <source>
        <dbReference type="ARBA" id="ARBA00012417"/>
    </source>
</evidence>
<evidence type="ECO:0000256" key="7">
    <source>
        <dbReference type="ARBA" id="ARBA00022695"/>
    </source>
</evidence>
<keyword evidence="16" id="KW-1185">Reference proteome</keyword>
<dbReference type="GO" id="GO:0008408">
    <property type="term" value="F:3'-5' exonuclease activity"/>
    <property type="evidence" value="ECO:0007669"/>
    <property type="project" value="InterPro"/>
</dbReference>
<dbReference type="Gene3D" id="1.10.150.870">
    <property type="match status" value="1"/>
</dbReference>
<dbReference type="PANTHER" id="PTHR32294">
    <property type="entry name" value="DNA POLYMERASE III SUBUNIT ALPHA"/>
    <property type="match status" value="1"/>
</dbReference>
<dbReference type="InterPro" id="IPR003141">
    <property type="entry name" value="Pol/His_phosphatase_N"/>
</dbReference>
<dbReference type="Pfam" id="PF14579">
    <property type="entry name" value="HHH_6"/>
    <property type="match status" value="1"/>
</dbReference>
<evidence type="ECO:0000256" key="1">
    <source>
        <dbReference type="ARBA" id="ARBA00004496"/>
    </source>
</evidence>
<dbReference type="CDD" id="cd07434">
    <property type="entry name" value="PHP_PolIIIA_DnaE2"/>
    <property type="match status" value="1"/>
</dbReference>
<evidence type="ECO:0000256" key="10">
    <source>
        <dbReference type="ARBA" id="ARBA00022932"/>
    </source>
</evidence>
<proteinExistence type="inferred from homology"/>
<organism evidence="15 16">
    <name type="scientific">Candidatus Macondimonas diazotrophica</name>
    <dbReference type="NCBI Taxonomy" id="2305248"/>
    <lineage>
        <taxon>Bacteria</taxon>
        <taxon>Pseudomonadati</taxon>
        <taxon>Pseudomonadota</taxon>
        <taxon>Gammaproteobacteria</taxon>
        <taxon>Chromatiales</taxon>
        <taxon>Ectothiorhodospiraceae</taxon>
        <taxon>Candidatus Macondimonas</taxon>
    </lineage>
</organism>
<evidence type="ECO:0000313" key="15">
    <source>
        <dbReference type="EMBL" id="TFZ83486.1"/>
    </source>
</evidence>
<dbReference type="InterPro" id="IPR016195">
    <property type="entry name" value="Pol/histidinol_Pase-like"/>
</dbReference>
<dbReference type="Pfam" id="PF01336">
    <property type="entry name" value="tRNA_anti-codon"/>
    <property type="match status" value="1"/>
</dbReference>
<dbReference type="EMBL" id="SRIO01000003">
    <property type="protein sequence ID" value="TFZ83486.1"/>
    <property type="molecule type" value="Genomic_DNA"/>
</dbReference>
<sequence length="1023" mass="113847">MSHARFAELHCVSSFTFLRGASHPEELVARAAQLGYRALALTDECSVAGVVRAHRATRDHPLHLIIGSEFTLADGLKLVLLCPDRAAYAGLCGLITRARQQAGKGDYRLDRTDLANAALAECLCIWLPGESCPASDGRFLQTLFAQRLWIGASRFMEGRDRERLCALRHLGETLGLPIVACNDVHMHRRSRKPLQDVLTAIRLKIPLQMLGTRLQPNAERHLRSEQRLATLYPAAWLEESVRIAERCRFSLDELQYEYPAELVPAGQTPTSWLRELTESGAHQRWPAGVPAKIQALVDQELALIAEMRYEPFFLTVQDLVRHARSLGILCQGRGSAANSAVCYCLGITEVDPNRMDLLFGRFISRERNEPPDIDVDFEHERREEIIQYIYAKYGRHRAALAASVITYQTRSAIRDVGKALGMDLPEVERLTRTVDRLDGYRLNPAQLRANGYDPGGRVLRQLSALVNTLVGFPRHLSQHVGGFVIAAEQLSRLVPVENAAMAGRTVIQWDKDDLESLGLLKVDVLALGMLTAIRKTLAYVSAYSPRPIALVDVPAEDPAVYDMLSAGDSVGVFQVESRAQMSMLPRLKPRNYYDLVVQIAIVRPGPIQGQMVHPYLARRAGREPVSYPSAAVRKVLDRTLGVPIFQEQVMQLAMVAAGFSAGEADQLRRAMGAWHAKGRLEQFEQRLLNGMTLRGYRETFARQIIQQIRGFGEYGFPESHSASFALLAYVSAWLKRHHPAAFCAGLLNAQPMGFYAPAQLVRDARQHGVTIRPIDADISQWDATVEGPERALRLGLRLVKGLPREAADRLIHARRVRPYRDLNDLARRARLSRRDLESLAAADALRGLTGHRHEAYWQTNGIEAATPLFEDLRIAEAEPLLRTPSEGESIVADHAASGLSLRRHPIALLRARLERAGACPLAEAWDVPAGNTLRVAGLVICRQQPGTAKGVTFVTLEDETGQLNLIVWRQLAERQRSTLLRSTLLLATGTVQQQDGVLHLVASHLQDFSAWLGGLTHRAREFH</sequence>
<evidence type="ECO:0000256" key="13">
    <source>
        <dbReference type="HAMAP-Rule" id="MF_01902"/>
    </source>
</evidence>
<evidence type="ECO:0000256" key="5">
    <source>
        <dbReference type="ARBA" id="ARBA00022490"/>
    </source>
</evidence>
<dbReference type="InterPro" id="IPR004805">
    <property type="entry name" value="DnaE2/DnaE/PolC"/>
</dbReference>
<evidence type="ECO:0000259" key="14">
    <source>
        <dbReference type="SMART" id="SM00481"/>
    </source>
</evidence>
<gene>
    <name evidence="13" type="primary">dnaE2</name>
    <name evidence="15" type="ORF">E4680_02975</name>
</gene>
<evidence type="ECO:0000256" key="9">
    <source>
        <dbReference type="ARBA" id="ARBA00022763"/>
    </source>
</evidence>
<name>A0A4Z0FCJ7_9GAMM</name>
<comment type="similarity">
    <text evidence="2 13">Belongs to the DNA polymerase type-C family. DnaE2 subfamily.</text>
</comment>
<dbReference type="InterPro" id="IPR029460">
    <property type="entry name" value="DNAPol_HHH"/>
</dbReference>
<keyword evidence="6 13" id="KW-0808">Transferase</keyword>
<protein>
    <recommendedName>
        <fullName evidence="4 13">Error-prone DNA polymerase</fullName>
        <ecNumber evidence="3 13">2.7.7.7</ecNumber>
    </recommendedName>
</protein>
<dbReference type="Pfam" id="PF17657">
    <property type="entry name" value="DNA_pol3_finger"/>
    <property type="match status" value="1"/>
</dbReference>
<dbReference type="RefSeq" id="WP_135280903.1">
    <property type="nucleotide sequence ID" value="NZ_SRIO01000003.1"/>
</dbReference>
<dbReference type="GO" id="GO:0003676">
    <property type="term" value="F:nucleic acid binding"/>
    <property type="evidence" value="ECO:0007669"/>
    <property type="project" value="InterPro"/>
</dbReference>
<dbReference type="GO" id="GO:0005737">
    <property type="term" value="C:cytoplasm"/>
    <property type="evidence" value="ECO:0007669"/>
    <property type="project" value="UniProtKB-SubCell"/>
</dbReference>
<dbReference type="InterPro" id="IPR004365">
    <property type="entry name" value="NA-bd_OB_tRNA"/>
</dbReference>
<evidence type="ECO:0000256" key="2">
    <source>
        <dbReference type="ARBA" id="ARBA00007391"/>
    </source>
</evidence>
<keyword evidence="8 13" id="KW-0235">DNA replication</keyword>
<dbReference type="AlphaFoldDB" id="A0A4Z0FCJ7"/>
<dbReference type="InterPro" id="IPR011708">
    <property type="entry name" value="DNA_pol3_alpha_NTPase_dom"/>
</dbReference>
<keyword evidence="7 13" id="KW-0548">Nucleotidyltransferase</keyword>
<dbReference type="InterPro" id="IPR023073">
    <property type="entry name" value="DnaE2"/>
</dbReference>
<dbReference type="GO" id="GO:0003887">
    <property type="term" value="F:DNA-directed DNA polymerase activity"/>
    <property type="evidence" value="ECO:0007669"/>
    <property type="project" value="UniProtKB-UniRule"/>
</dbReference>
<keyword evidence="11 13" id="KW-0234">DNA repair</keyword>
<evidence type="ECO:0000256" key="8">
    <source>
        <dbReference type="ARBA" id="ARBA00022705"/>
    </source>
</evidence>
<comment type="caution">
    <text evidence="15">The sequence shown here is derived from an EMBL/GenBank/DDBJ whole genome shotgun (WGS) entry which is preliminary data.</text>
</comment>
<comment type="function">
    <text evidence="13">DNA polymerase involved in damage-induced mutagenesis and translesion synthesis (TLS). It is not the major replicative DNA polymerase.</text>
</comment>
<reference evidence="15 16" key="1">
    <citation type="journal article" date="2019" name="ISME J.">
        <title>Candidatus Macondimonas diazotrophica, a novel gammaproteobacterial genus dominating crude-oil-contaminated coastal sediments.</title>
        <authorList>
            <person name="Karthikeyan S."/>
            <person name="Konstantinidis K."/>
        </authorList>
    </citation>
    <scope>NUCLEOTIDE SEQUENCE [LARGE SCALE GENOMIC DNA]</scope>
    <source>
        <strain evidence="15 16">KTK01</strain>
    </source>
</reference>
<dbReference type="HAMAP" id="MF_01902">
    <property type="entry name" value="DNApol_error_prone"/>
    <property type="match status" value="1"/>
</dbReference>
<feature type="domain" description="Polymerase/histidinol phosphatase N-terminal" evidence="14">
    <location>
        <begin position="7"/>
        <end position="74"/>
    </location>
</feature>
<keyword evidence="10 13" id="KW-0239">DNA-directed DNA polymerase</keyword>
<dbReference type="InterPro" id="IPR040982">
    <property type="entry name" value="DNA_pol3_finger"/>
</dbReference>
<comment type="subcellular location">
    <subcellularLocation>
        <location evidence="1 13">Cytoplasm</location>
    </subcellularLocation>
</comment>
<evidence type="ECO:0000313" key="16">
    <source>
        <dbReference type="Proteomes" id="UP000297890"/>
    </source>
</evidence>
<dbReference type="NCBIfam" id="TIGR00594">
    <property type="entry name" value="polc"/>
    <property type="match status" value="1"/>
</dbReference>
<keyword evidence="9 13" id="KW-0227">DNA damage</keyword>
<dbReference type="EC" id="2.7.7.7" evidence="3 13"/>
<evidence type="ECO:0000256" key="6">
    <source>
        <dbReference type="ARBA" id="ARBA00022679"/>
    </source>
</evidence>
<keyword evidence="5 13" id="KW-0963">Cytoplasm</keyword>